<feature type="transmembrane region" description="Helical" evidence="6">
    <location>
        <begin position="295"/>
        <end position="311"/>
    </location>
</feature>
<dbReference type="PANTHER" id="PTHR43478:SF1">
    <property type="entry name" value="NA+_H+ ANTIPORTER NHAC-LIKE C-TERMINAL DOMAIN-CONTAINING PROTEIN"/>
    <property type="match status" value="1"/>
</dbReference>
<keyword evidence="5 6" id="KW-0472">Membrane</keyword>
<comment type="caution">
    <text evidence="8">The sequence shown here is derived from an EMBL/GenBank/DDBJ whole genome shotgun (WGS) entry which is preliminary data.</text>
</comment>
<evidence type="ECO:0000256" key="4">
    <source>
        <dbReference type="ARBA" id="ARBA00022989"/>
    </source>
</evidence>
<dbReference type="EMBL" id="JADCKA010000002">
    <property type="protein sequence ID" value="MBE5035009.1"/>
    <property type="molecule type" value="Genomic_DNA"/>
</dbReference>
<feature type="domain" description="Na+/H+ antiporter NhaC-like C-terminal" evidence="7">
    <location>
        <begin position="160"/>
        <end position="478"/>
    </location>
</feature>
<feature type="transmembrane region" description="Helical" evidence="6">
    <location>
        <begin position="253"/>
        <end position="275"/>
    </location>
</feature>
<dbReference type="Pfam" id="PF03553">
    <property type="entry name" value="Na_H_antiporter"/>
    <property type="match status" value="1"/>
</dbReference>
<name>A0ABR9QVV8_9FIRM</name>
<evidence type="ECO:0000313" key="8">
    <source>
        <dbReference type="EMBL" id="MBE5035009.1"/>
    </source>
</evidence>
<evidence type="ECO:0000256" key="5">
    <source>
        <dbReference type="ARBA" id="ARBA00023136"/>
    </source>
</evidence>
<keyword evidence="2" id="KW-1003">Cell membrane</keyword>
<feature type="transmembrane region" description="Helical" evidence="6">
    <location>
        <begin position="373"/>
        <end position="406"/>
    </location>
</feature>
<evidence type="ECO:0000313" key="9">
    <source>
        <dbReference type="Proteomes" id="UP001516588"/>
    </source>
</evidence>
<feature type="transmembrane region" description="Helical" evidence="6">
    <location>
        <begin position="460"/>
        <end position="476"/>
    </location>
</feature>
<feature type="transmembrane region" description="Helical" evidence="6">
    <location>
        <begin position="186"/>
        <end position="211"/>
    </location>
</feature>
<gene>
    <name evidence="8" type="ORF">INF20_01790</name>
</gene>
<dbReference type="PANTHER" id="PTHR43478">
    <property type="entry name" value="NA+/H+ ANTIPORTER-RELATED"/>
    <property type="match status" value="1"/>
</dbReference>
<evidence type="ECO:0000256" key="2">
    <source>
        <dbReference type="ARBA" id="ARBA00022475"/>
    </source>
</evidence>
<keyword evidence="4 6" id="KW-1133">Transmembrane helix</keyword>
<dbReference type="Proteomes" id="UP001516588">
    <property type="component" value="Unassembled WGS sequence"/>
</dbReference>
<feature type="transmembrane region" description="Helical" evidence="6">
    <location>
        <begin position="71"/>
        <end position="97"/>
    </location>
</feature>
<evidence type="ECO:0000256" key="6">
    <source>
        <dbReference type="SAM" id="Phobius"/>
    </source>
</evidence>
<organism evidence="8 9">
    <name type="scientific">Gallibacter intestinalis</name>
    <dbReference type="NCBI Taxonomy" id="2779356"/>
    <lineage>
        <taxon>Bacteria</taxon>
        <taxon>Bacillati</taxon>
        <taxon>Bacillota</taxon>
        <taxon>Clostridia</taxon>
        <taxon>Eubacteriales</taxon>
        <taxon>Eubacteriaceae</taxon>
        <taxon>Gallibacter</taxon>
    </lineage>
</organism>
<keyword evidence="9" id="KW-1185">Reference proteome</keyword>
<keyword evidence="3 6" id="KW-0812">Transmembrane</keyword>
<feature type="transmembrane region" description="Helical" evidence="6">
    <location>
        <begin position="148"/>
        <end position="166"/>
    </location>
</feature>
<feature type="transmembrane region" description="Helical" evidence="6">
    <location>
        <begin position="6"/>
        <end position="24"/>
    </location>
</feature>
<dbReference type="InterPro" id="IPR018461">
    <property type="entry name" value="Na/H_Antiport_NhaC-like_C"/>
</dbReference>
<accession>A0ABR9QVV8</accession>
<evidence type="ECO:0000256" key="3">
    <source>
        <dbReference type="ARBA" id="ARBA00022692"/>
    </source>
</evidence>
<feature type="transmembrane region" description="Helical" evidence="6">
    <location>
        <begin position="482"/>
        <end position="502"/>
    </location>
</feature>
<feature type="transmembrane region" description="Helical" evidence="6">
    <location>
        <begin position="332"/>
        <end position="353"/>
    </location>
</feature>
<dbReference type="RefSeq" id="WP_226384679.1">
    <property type="nucleotide sequence ID" value="NZ_JADCKA010000002.1"/>
</dbReference>
<proteinExistence type="predicted"/>
<evidence type="ECO:0000259" key="7">
    <source>
        <dbReference type="Pfam" id="PF03553"/>
    </source>
</evidence>
<evidence type="ECO:0000256" key="1">
    <source>
        <dbReference type="ARBA" id="ARBA00004651"/>
    </source>
</evidence>
<feature type="transmembrane region" description="Helical" evidence="6">
    <location>
        <begin position="31"/>
        <end position="51"/>
    </location>
</feature>
<sequence length="513" mass="54017">MEAIDVGILSILPPIIAIALALITKEVISSLLVGIFFGTFTYAFCSDLGFMGGLNATFSLMAQKIGDNAMMILFLSLLGILVVLVTAGGGSQAYGVWAATKIKNKKMAQLATGLLGFIIFVDDYFNCLTVGTVMKPVTDKYRIARAKLAYLIDSTAAPVCIIAPVSSWAAAVGSTLSGAGIFESDIMAFIATIPLNLYALLTITMVVVVAVTKISYGPMREIERRAELENELGALNSEAVAKTDDSKGQVKDLLIPIISLILLSLAAMLYTGGFFSGEGVNIVEAFGNCDSSRSLVFGGFGAIVVTFVLYLPRKILTFKDFMGSVNDGIKMMVPAITILVLAWTISGVCGDLLSTGEYIGGVVERSSFPLQFLPVVIFLVAAFLSFSMGTAWGTFGILIPIVILICEESMATDPSLMTATLAATLGGSVFGDHCSPISDTTILSSTGADCNHMDHVSTQIPYAITVAVSCAVGYLVSAFTGFSIVATLGSGLLTLAILLFVINKLTLKKNGQN</sequence>
<protein>
    <submittedName>
        <fullName evidence="8">Na+/H+ antiporter NhaC family protein</fullName>
    </submittedName>
</protein>
<comment type="subcellular location">
    <subcellularLocation>
        <location evidence="1">Cell membrane</location>
        <topology evidence="1">Multi-pass membrane protein</topology>
    </subcellularLocation>
</comment>
<reference evidence="8 9" key="1">
    <citation type="submission" date="2020-10" db="EMBL/GenBank/DDBJ databases">
        <title>ChiBAC.</title>
        <authorList>
            <person name="Zenner C."/>
            <person name="Hitch T.C.A."/>
            <person name="Clavel T."/>
        </authorList>
    </citation>
    <scope>NUCLEOTIDE SEQUENCE [LARGE SCALE GENOMIC DNA]</scope>
    <source>
        <strain evidence="8 9">DSM 108706</strain>
    </source>
</reference>